<dbReference type="EMBL" id="CP035758">
    <property type="protein sequence ID" value="QBD82419.1"/>
    <property type="molecule type" value="Genomic_DNA"/>
</dbReference>
<reference evidence="2 3" key="1">
    <citation type="submission" date="2019-01" db="EMBL/GenBank/DDBJ databases">
        <title>Ktedonosporobacter rubrisoli SCAWS-G2.</title>
        <authorList>
            <person name="Huang Y."/>
            <person name="Yan B."/>
        </authorList>
    </citation>
    <scope>NUCLEOTIDE SEQUENCE [LARGE SCALE GENOMIC DNA]</scope>
    <source>
        <strain evidence="2 3">SCAWS-G2</strain>
    </source>
</reference>
<name>A0A4P6K2P3_KTERU</name>
<dbReference type="AlphaFoldDB" id="A0A4P6K2P3"/>
<feature type="coiled-coil region" evidence="1">
    <location>
        <begin position="6"/>
        <end position="40"/>
    </location>
</feature>
<organism evidence="2 3">
    <name type="scientific">Ktedonosporobacter rubrisoli</name>
    <dbReference type="NCBI Taxonomy" id="2509675"/>
    <lineage>
        <taxon>Bacteria</taxon>
        <taxon>Bacillati</taxon>
        <taxon>Chloroflexota</taxon>
        <taxon>Ktedonobacteria</taxon>
        <taxon>Ktedonobacterales</taxon>
        <taxon>Ktedonosporobacteraceae</taxon>
        <taxon>Ktedonosporobacter</taxon>
    </lineage>
</organism>
<evidence type="ECO:0000313" key="2">
    <source>
        <dbReference type="EMBL" id="QBD82419.1"/>
    </source>
</evidence>
<keyword evidence="3" id="KW-1185">Reference proteome</keyword>
<proteinExistence type="predicted"/>
<evidence type="ECO:0000313" key="3">
    <source>
        <dbReference type="Proteomes" id="UP000290365"/>
    </source>
</evidence>
<dbReference type="Proteomes" id="UP000290365">
    <property type="component" value="Chromosome"/>
</dbReference>
<dbReference type="RefSeq" id="WP_129893488.1">
    <property type="nucleotide sequence ID" value="NZ_CP035758.1"/>
</dbReference>
<keyword evidence="1" id="KW-0175">Coiled coil</keyword>
<protein>
    <submittedName>
        <fullName evidence="2">Uncharacterized protein</fullName>
    </submittedName>
</protein>
<evidence type="ECO:0000256" key="1">
    <source>
        <dbReference type="SAM" id="Coils"/>
    </source>
</evidence>
<gene>
    <name evidence="2" type="ORF">EPA93_43175</name>
</gene>
<dbReference type="KEGG" id="kbs:EPA93_43175"/>
<dbReference type="OrthoDB" id="163570at2"/>
<accession>A0A4P6K2P3</accession>
<sequence>MGDSYFDLISQELLKQQRVMEQLEDENRELRRQLADLRAGHGIFIEICGQRFALATEASAPIVTYDIQTQQELVPFYQTSSSEDEAISVETDATAYPTPPVPIAQQSDIAYLPFEGTERIEPPTFLEEVILDEFAAAMTNPMEAQKAPAEKAQPNEAQQATLRRELMGSFLLE</sequence>